<keyword evidence="2" id="KW-1133">Transmembrane helix</keyword>
<keyword evidence="2" id="KW-0812">Transmembrane</keyword>
<dbReference type="KEGG" id="taa:NMY3_03690"/>
<feature type="compositionally biased region" description="Polar residues" evidence="1">
    <location>
        <begin position="121"/>
        <end position="132"/>
    </location>
</feature>
<feature type="compositionally biased region" description="Pro residues" evidence="1">
    <location>
        <begin position="201"/>
        <end position="213"/>
    </location>
</feature>
<evidence type="ECO:0000313" key="4">
    <source>
        <dbReference type="Proteomes" id="UP000058925"/>
    </source>
</evidence>
<evidence type="ECO:0000256" key="1">
    <source>
        <dbReference type="SAM" id="MobiDB-lite"/>
    </source>
</evidence>
<organism evidence="3 4">
    <name type="scientific">Candidatus Nitrosocosmicus oleophilus</name>
    <dbReference type="NCBI Taxonomy" id="1353260"/>
    <lineage>
        <taxon>Archaea</taxon>
        <taxon>Nitrososphaerota</taxon>
        <taxon>Nitrososphaeria</taxon>
        <taxon>Nitrososphaerales</taxon>
        <taxon>Nitrososphaeraceae</taxon>
        <taxon>Candidatus Nitrosocosmicus</taxon>
    </lineage>
</organism>
<dbReference type="RefSeq" id="WP_196816857.1">
    <property type="nucleotide sequence ID" value="NZ_CP012850.1"/>
</dbReference>
<feature type="compositionally biased region" description="Low complexity" evidence="1">
    <location>
        <begin position="190"/>
        <end position="200"/>
    </location>
</feature>
<name>A0A654MEF9_9ARCH</name>
<dbReference type="EMBL" id="CP012850">
    <property type="protein sequence ID" value="ALI37872.1"/>
    <property type="molecule type" value="Genomic_DNA"/>
</dbReference>
<keyword evidence="4" id="KW-1185">Reference proteome</keyword>
<evidence type="ECO:0000256" key="2">
    <source>
        <dbReference type="SAM" id="Phobius"/>
    </source>
</evidence>
<accession>A0A654MEF9</accession>
<keyword evidence="2" id="KW-0472">Membrane</keyword>
<feature type="transmembrane region" description="Helical" evidence="2">
    <location>
        <begin position="24"/>
        <end position="48"/>
    </location>
</feature>
<sequence length="222" mass="23870">MDITNHIQNSTNPWHKQITKQGLVNLKIVSISIIAILLTIVLISGSIVSSNVFAAKSPSPRDVCNVFSGGTCSCGNNIEDLTATCCTVTPGSTPGNDIMICERCSINTNTGENYNCEVSRKSPTTGETNFPNNEGILEQPSQKHNPKDNAKVPNNNGVIEQNSILSNNPTSNQNNPKQLQQTNNEQLAKSSNNNNKDNSPTSPPCPNKGPIPPNCTLKPIFK</sequence>
<dbReference type="AlphaFoldDB" id="A0A654MEF9"/>
<reference evidence="4" key="1">
    <citation type="submission" date="2015-10" db="EMBL/GenBank/DDBJ databases">
        <title>Niche specialization of a soil ammonia-oxidizing archaeon, Candidatus Nitrosocosmicus oleophilus.</title>
        <authorList>
            <person name="Jung M.-Y."/>
            <person name="Rhee S.-K."/>
        </authorList>
    </citation>
    <scope>NUCLEOTIDE SEQUENCE [LARGE SCALE GENOMIC DNA]</scope>
    <source>
        <strain evidence="4">MY3</strain>
    </source>
</reference>
<gene>
    <name evidence="3" type="ORF">NMY3_03690</name>
</gene>
<protein>
    <submittedName>
        <fullName evidence="3">Uncharacterized protein</fullName>
    </submittedName>
</protein>
<proteinExistence type="predicted"/>
<dbReference type="GeneID" id="60423487"/>
<evidence type="ECO:0000313" key="3">
    <source>
        <dbReference type="EMBL" id="ALI37872.1"/>
    </source>
</evidence>
<feature type="compositionally biased region" description="Polar residues" evidence="1">
    <location>
        <begin position="152"/>
        <end position="189"/>
    </location>
</feature>
<feature type="region of interest" description="Disordered" evidence="1">
    <location>
        <begin position="120"/>
        <end position="222"/>
    </location>
</feature>
<dbReference type="Proteomes" id="UP000058925">
    <property type="component" value="Chromosome"/>
</dbReference>